<accession>A0A146K0M0</accession>
<dbReference type="EMBL" id="GDID01006299">
    <property type="protein sequence ID" value="JAP90307.1"/>
    <property type="molecule type" value="Transcribed_RNA"/>
</dbReference>
<dbReference type="AlphaFoldDB" id="A0A146K0M0"/>
<organism evidence="1">
    <name type="scientific">Trepomonas sp. PC1</name>
    <dbReference type="NCBI Taxonomy" id="1076344"/>
    <lineage>
        <taxon>Eukaryota</taxon>
        <taxon>Metamonada</taxon>
        <taxon>Diplomonadida</taxon>
        <taxon>Hexamitidae</taxon>
        <taxon>Hexamitinae</taxon>
        <taxon>Trepomonas</taxon>
    </lineage>
</organism>
<sequence length="822" mass="95613">GHGQHRLPRVLRAFQVYQNKRIIDMYVKDEFQFEQLVMIHRENKLSIKQLFELAQMVQLTELMIPACLQIMRQNLIVLDDYFTFEAIFDLEIARVLDSDELCFQLTQLLDLVQNKTQPMLFIESLLKSVDEETLQTQDQNQHACYIPQYLNQQISEILLNALTKDPAEYLSQIGFDHSAFAKVQLEKELYPEFEFSYQFEKMVHEIQANKGDFLTGFAVYTVNLYINNEDDHGLIKNYEEKRLQLIQIIFQSKFNKVQNINKKTIKNILNGVNILSVFENIDFNVDLLLEFVPIQTVEPLLQKLNPEKLLKSSNADIQELALSKSSFSHQVTKQIQDISLNLKNVGFHVSEFKLIQNQNIQAEIEEFLENVVQLNIIKFMENISQLEKLQHRNYNTLDFLLKNSFVDLSAVDSEQIKEYNSLLNAKSKVWDESDEEVVKRTKWDSDSDESENGQTLENTRIFKVSTSLYLSGLLTQEQILKANFPLQFKFHLLKDYQFSLNEIEDIFTQFVTCQFENENQMLKNVAKAAELFDLDLFELCLNTKNAKLFSQLNQKKLLTKLLLKTDFFDSGFYTEEILFLAQKQLICQELVPKRLKIFFSDVLQAQSLAFQLQKAGKSQLLVVLAFQGKIQMSKQLQVLILQQYLAKKEDQLMSLDVEQIVSQQLIDIDNFDEMLLYFLALRNLPLQLQTKIISQLTSKEPLAVQIAVFGFAASFLGDFLSKERLFEILQNFQLNFDFLQQRIRVENFQFKVEIPILAIKGLKLPNVDSQLQKAIDATNENLQLKMDEFLKIQLENAKVAFQQENGLKSILKSVSGSLFGKK</sequence>
<feature type="non-terminal residue" evidence="1">
    <location>
        <position position="1"/>
    </location>
</feature>
<protein>
    <submittedName>
        <fullName evidence="1">Uncharacterized protein</fullName>
    </submittedName>
</protein>
<gene>
    <name evidence="1" type="ORF">TPC1_30198</name>
</gene>
<evidence type="ECO:0000313" key="1">
    <source>
        <dbReference type="EMBL" id="JAP90307.1"/>
    </source>
</evidence>
<name>A0A146K0M0_9EUKA</name>
<reference evidence="1" key="1">
    <citation type="submission" date="2015-07" db="EMBL/GenBank/DDBJ databases">
        <title>Adaptation to a free-living lifestyle via gene acquisitions in the diplomonad Trepomonas sp. PC1.</title>
        <authorList>
            <person name="Xu F."/>
            <person name="Jerlstrom-Hultqvist J."/>
            <person name="Kolisko M."/>
            <person name="Simpson A.G.B."/>
            <person name="Roger A.J."/>
            <person name="Svard S.G."/>
            <person name="Andersson J.O."/>
        </authorList>
    </citation>
    <scope>NUCLEOTIDE SEQUENCE</scope>
    <source>
        <strain evidence="1">PC1</strain>
    </source>
</reference>
<proteinExistence type="predicted"/>